<dbReference type="HAMAP" id="MF_01147">
    <property type="entry name" value="Lgt"/>
    <property type="match status" value="1"/>
</dbReference>
<dbReference type="EC" id="2.5.1.145" evidence="7"/>
<proteinExistence type="inferred from homology"/>
<evidence type="ECO:0000256" key="3">
    <source>
        <dbReference type="ARBA" id="ARBA00022679"/>
    </source>
</evidence>
<comment type="subcellular location">
    <subcellularLocation>
        <location evidence="7">Cell membrane</location>
        <topology evidence="7">Multi-pass membrane protein</topology>
    </subcellularLocation>
</comment>
<evidence type="ECO:0000313" key="8">
    <source>
        <dbReference type="EMBL" id="OGC33170.1"/>
    </source>
</evidence>
<dbReference type="PANTHER" id="PTHR30589:SF0">
    <property type="entry name" value="PHOSPHATIDYLGLYCEROL--PROLIPOPROTEIN DIACYLGLYCERYL TRANSFERASE"/>
    <property type="match status" value="1"/>
</dbReference>
<feature type="transmembrane region" description="Helical" evidence="7">
    <location>
        <begin position="86"/>
        <end position="105"/>
    </location>
</feature>
<feature type="transmembrane region" description="Helical" evidence="7">
    <location>
        <begin position="230"/>
        <end position="247"/>
    </location>
</feature>
<dbReference type="GO" id="GO:0008961">
    <property type="term" value="F:phosphatidylglycerol-prolipoprotein diacylglyceryl transferase activity"/>
    <property type="evidence" value="ECO:0007669"/>
    <property type="project" value="UniProtKB-UniRule"/>
</dbReference>
<comment type="pathway">
    <text evidence="7">Protein modification; lipoprotein biosynthesis (diacylglyceryl transfer).</text>
</comment>
<keyword evidence="3 7" id="KW-0808">Transferase</keyword>
<dbReference type="Pfam" id="PF01790">
    <property type="entry name" value="LGT"/>
    <property type="match status" value="1"/>
</dbReference>
<comment type="catalytic activity">
    <reaction evidence="7">
        <text>L-cysteinyl-[prolipoprotein] + a 1,2-diacyl-sn-glycero-3-phospho-(1'-sn-glycerol) = an S-1,2-diacyl-sn-glyceryl-L-cysteinyl-[prolipoprotein] + sn-glycerol 1-phosphate + H(+)</text>
        <dbReference type="Rhea" id="RHEA:56712"/>
        <dbReference type="Rhea" id="RHEA-COMP:14679"/>
        <dbReference type="Rhea" id="RHEA-COMP:14680"/>
        <dbReference type="ChEBI" id="CHEBI:15378"/>
        <dbReference type="ChEBI" id="CHEBI:29950"/>
        <dbReference type="ChEBI" id="CHEBI:57685"/>
        <dbReference type="ChEBI" id="CHEBI:64716"/>
        <dbReference type="ChEBI" id="CHEBI:140658"/>
        <dbReference type="EC" id="2.5.1.145"/>
    </reaction>
</comment>
<reference evidence="8 9" key="1">
    <citation type="journal article" date="2016" name="Nat. Commun.">
        <title>Thousands of microbial genomes shed light on interconnected biogeochemical processes in an aquifer system.</title>
        <authorList>
            <person name="Anantharaman K."/>
            <person name="Brown C.T."/>
            <person name="Hug L.A."/>
            <person name="Sharon I."/>
            <person name="Castelle C.J."/>
            <person name="Probst A.J."/>
            <person name="Thomas B.C."/>
            <person name="Singh A."/>
            <person name="Wilkins M.J."/>
            <person name="Karaoz U."/>
            <person name="Brodie E.L."/>
            <person name="Williams K.H."/>
            <person name="Hubbard S.S."/>
            <person name="Banfield J.F."/>
        </authorList>
    </citation>
    <scope>NUCLEOTIDE SEQUENCE [LARGE SCALE GENOMIC DNA]</scope>
</reference>
<gene>
    <name evidence="7" type="primary">lgt</name>
    <name evidence="8" type="ORF">A2462_06385</name>
</gene>
<evidence type="ECO:0000313" key="9">
    <source>
        <dbReference type="Proteomes" id="UP000177309"/>
    </source>
</evidence>
<feature type="transmembrane region" description="Helical" evidence="7">
    <location>
        <begin position="172"/>
        <end position="191"/>
    </location>
</feature>
<keyword evidence="5 7" id="KW-1133">Transmembrane helix</keyword>
<protein>
    <recommendedName>
        <fullName evidence="7">Phosphatidylglycerol--prolipoprotein diacylglyceryl transferase</fullName>
        <ecNumber evidence="7">2.5.1.145</ecNumber>
    </recommendedName>
</protein>
<comment type="caution">
    <text evidence="8">The sequence shown here is derived from an EMBL/GenBank/DDBJ whole genome shotgun (WGS) entry which is preliminary data.</text>
</comment>
<feature type="transmembrane region" description="Helical" evidence="7">
    <location>
        <begin position="44"/>
        <end position="66"/>
    </location>
</feature>
<feature type="transmembrane region" description="Helical" evidence="7">
    <location>
        <begin position="13"/>
        <end position="35"/>
    </location>
</feature>
<dbReference type="Proteomes" id="UP000177309">
    <property type="component" value="Unassembled WGS sequence"/>
</dbReference>
<evidence type="ECO:0000256" key="7">
    <source>
        <dbReference type="HAMAP-Rule" id="MF_01147"/>
    </source>
</evidence>
<name>A0A1F4TKW0_UNCSA</name>
<evidence type="ECO:0000256" key="1">
    <source>
        <dbReference type="ARBA" id="ARBA00007150"/>
    </source>
</evidence>
<dbReference type="EMBL" id="MEUI01000039">
    <property type="protein sequence ID" value="OGC33170.1"/>
    <property type="molecule type" value="Genomic_DNA"/>
</dbReference>
<keyword evidence="2 7" id="KW-1003">Cell membrane</keyword>
<dbReference type="InterPro" id="IPR001640">
    <property type="entry name" value="Lgt"/>
</dbReference>
<keyword evidence="6 7" id="KW-0472">Membrane</keyword>
<evidence type="ECO:0000256" key="2">
    <source>
        <dbReference type="ARBA" id="ARBA00022475"/>
    </source>
</evidence>
<dbReference type="UniPathway" id="UPA00664"/>
<evidence type="ECO:0000256" key="5">
    <source>
        <dbReference type="ARBA" id="ARBA00022989"/>
    </source>
</evidence>
<sequence length="252" mass="28725">MHPILIKLGPLTIYSYGFMAALGFLVGVLATIYFARKQGISVELILDLAIYVIIAAIFGARLFYVIGDWEQYKNNWLEIFMLQNGGLVFLGGLIFATLAVFIYAKTKGLPYLKILDVITPGVFLGQAIGRIGCFLNGCCFGLPTKMPWGLVFPKGSLASEFFPWQHIHPTQLYSSLSVLIIFGLIIIVVRFKKFDGQVFLSGLIFYSIYRFIVEFFRYSPIHWWKLTPSQWIVMIIFAVALYGWVYLKKKNR</sequence>
<dbReference type="GO" id="GO:0042158">
    <property type="term" value="P:lipoprotein biosynthetic process"/>
    <property type="evidence" value="ECO:0007669"/>
    <property type="project" value="UniProtKB-UniRule"/>
</dbReference>
<comment type="similarity">
    <text evidence="1 7">Belongs to the Lgt family.</text>
</comment>
<keyword evidence="4 7" id="KW-0812">Transmembrane</keyword>
<dbReference type="GO" id="GO:0005886">
    <property type="term" value="C:plasma membrane"/>
    <property type="evidence" value="ECO:0007669"/>
    <property type="project" value="UniProtKB-SubCell"/>
</dbReference>
<dbReference type="AlphaFoldDB" id="A0A1F4TKW0"/>
<keyword evidence="8" id="KW-0449">Lipoprotein</keyword>
<feature type="transmembrane region" description="Helical" evidence="7">
    <location>
        <begin position="198"/>
        <end position="218"/>
    </location>
</feature>
<feature type="binding site" evidence="7">
    <location>
        <position position="130"/>
    </location>
    <ligand>
        <name>a 1,2-diacyl-sn-glycero-3-phospho-(1'-sn-glycerol)</name>
        <dbReference type="ChEBI" id="CHEBI:64716"/>
    </ligand>
</feature>
<organism evidence="8 9">
    <name type="scientific">candidate division WOR-1 bacterium RIFOXYC2_FULL_41_25</name>
    <dbReference type="NCBI Taxonomy" id="1802586"/>
    <lineage>
        <taxon>Bacteria</taxon>
        <taxon>Bacillati</taxon>
        <taxon>Saganbacteria</taxon>
    </lineage>
</organism>
<dbReference type="PANTHER" id="PTHR30589">
    <property type="entry name" value="PROLIPOPROTEIN DIACYLGLYCERYL TRANSFERASE"/>
    <property type="match status" value="1"/>
</dbReference>
<comment type="function">
    <text evidence="7">Catalyzes the transfer of the diacylglyceryl group from phosphatidylglycerol to the sulfhydryl group of the N-terminal cysteine of a prolipoprotein, the first step in the formation of mature lipoproteins.</text>
</comment>
<evidence type="ECO:0000256" key="4">
    <source>
        <dbReference type="ARBA" id="ARBA00022692"/>
    </source>
</evidence>
<accession>A0A1F4TKW0</accession>
<dbReference type="NCBIfam" id="TIGR00544">
    <property type="entry name" value="lgt"/>
    <property type="match status" value="1"/>
</dbReference>
<evidence type="ECO:0000256" key="6">
    <source>
        <dbReference type="ARBA" id="ARBA00023136"/>
    </source>
</evidence>